<dbReference type="PANTHER" id="PTHR48095">
    <property type="entry name" value="PYRUVATE CARBOXYLASE SUBUNIT A"/>
    <property type="match status" value="1"/>
</dbReference>
<evidence type="ECO:0000259" key="14">
    <source>
        <dbReference type="PROSITE" id="PS50975"/>
    </source>
</evidence>
<proteinExistence type="predicted"/>
<keyword evidence="13" id="KW-0444">Lipid biosynthesis</keyword>
<keyword evidence="13" id="KW-0443">Lipid metabolism</keyword>
<dbReference type="EC" id="6.3.4.14" evidence="4 13"/>
<evidence type="ECO:0000256" key="1">
    <source>
        <dbReference type="ARBA" id="ARBA00003761"/>
    </source>
</evidence>
<dbReference type="AlphaFoldDB" id="A0A420E280"/>
<dbReference type="FunFam" id="3.40.50.20:FF:000010">
    <property type="entry name" value="Propionyl-CoA carboxylase subunit alpha"/>
    <property type="match status" value="1"/>
</dbReference>
<dbReference type="GO" id="GO:0005524">
    <property type="term" value="F:ATP binding"/>
    <property type="evidence" value="ECO:0007669"/>
    <property type="project" value="UniProtKB-UniRule"/>
</dbReference>
<dbReference type="Gene3D" id="3.30.470.20">
    <property type="entry name" value="ATP-grasp fold, B domain"/>
    <property type="match status" value="1"/>
</dbReference>
<dbReference type="InterPro" id="IPR011764">
    <property type="entry name" value="Biotin_carboxylation_dom"/>
</dbReference>
<protein>
    <recommendedName>
        <fullName evidence="4 13">Biotin carboxylase</fullName>
        <ecNumber evidence="4 13">6.3.4.14</ecNumber>
    </recommendedName>
    <alternativeName>
        <fullName evidence="13">Acetyl-coenzyme A carboxylase biotin carboxylase subunit A</fullName>
    </alternativeName>
</protein>
<gene>
    <name evidence="16" type="ORF">C8N26_0830</name>
</gene>
<dbReference type="FunFam" id="3.30.1490.20:FF:000018">
    <property type="entry name" value="Biotin carboxylase"/>
    <property type="match status" value="1"/>
</dbReference>
<evidence type="ECO:0000313" key="17">
    <source>
        <dbReference type="Proteomes" id="UP000285780"/>
    </source>
</evidence>
<dbReference type="GO" id="GO:2001295">
    <property type="term" value="P:malonyl-CoA biosynthetic process"/>
    <property type="evidence" value="ECO:0007669"/>
    <property type="project" value="UniProtKB-UniPathway"/>
</dbReference>
<accession>A0A420E280</accession>
<dbReference type="InterPro" id="IPR005479">
    <property type="entry name" value="CPAse_ATP-bd"/>
</dbReference>
<evidence type="ECO:0000256" key="10">
    <source>
        <dbReference type="ARBA" id="ARBA00023267"/>
    </source>
</evidence>
<sequence>MFKKILIANRGEIALRVIRTCKEMGIKTVAVYSKADAESLHVRFADEAVCIGPAPSSESYLKMDRIIAAAEITNADGIHPGYGFLAENAKFSRLCEEHDIKFIGASPEMIDRMGDKANAKATMKAAGVPCVPGSDGVITTFEECEKIAVETGYPVMLKASAGGGGKGMRAVWKAEDLRDAWDSARQESKAAFGNDDMYMEKLIEEPRHIEIQVVGDAYGKACHLSERDCSVQRRHQKLTEETPSPFMTEELRDAMGAAAVKAAEYIKYEGAGTVEFLVDKHRNFYFMEMNTRIQVEHPITEEVVDYDLIREQILVAAGVPISGKNYKPQLHSIECRINAEDPYNGFRPAPGKITSYHAPGGHGVRIDTHVYAGYMIPPNYDSMISKLIVTAQTREEAINKMKRALDEYVIEGVKTTIPFHRQLMDHPDYVAGNYTTKFMEDFEMEK</sequence>
<dbReference type="InterPro" id="IPR011054">
    <property type="entry name" value="Rudment_hybrid_motif"/>
</dbReference>
<keyword evidence="13" id="KW-0275">Fatty acid biosynthesis</keyword>
<dbReference type="NCBIfam" id="TIGR00514">
    <property type="entry name" value="accC"/>
    <property type="match status" value="1"/>
</dbReference>
<evidence type="ECO:0000256" key="6">
    <source>
        <dbReference type="ARBA" id="ARBA00022723"/>
    </source>
</evidence>
<dbReference type="PANTHER" id="PTHR48095:SF2">
    <property type="entry name" value="BIOTIN CARBOXYLASE, CHLOROPLASTIC"/>
    <property type="match status" value="1"/>
</dbReference>
<dbReference type="InterPro" id="IPR005481">
    <property type="entry name" value="BC-like_N"/>
</dbReference>
<comment type="catalytic activity">
    <reaction evidence="11 13">
        <text>N(6)-biotinyl-L-lysyl-[protein] + hydrogencarbonate + ATP = N(6)-carboxybiotinyl-L-lysyl-[protein] + ADP + phosphate + H(+)</text>
        <dbReference type="Rhea" id="RHEA:13501"/>
        <dbReference type="Rhea" id="RHEA-COMP:10505"/>
        <dbReference type="Rhea" id="RHEA-COMP:10506"/>
        <dbReference type="ChEBI" id="CHEBI:15378"/>
        <dbReference type="ChEBI" id="CHEBI:17544"/>
        <dbReference type="ChEBI" id="CHEBI:30616"/>
        <dbReference type="ChEBI" id="CHEBI:43474"/>
        <dbReference type="ChEBI" id="CHEBI:83144"/>
        <dbReference type="ChEBI" id="CHEBI:83145"/>
        <dbReference type="ChEBI" id="CHEBI:456216"/>
        <dbReference type="EC" id="6.3.4.14"/>
    </reaction>
</comment>
<dbReference type="InterPro" id="IPR011761">
    <property type="entry name" value="ATP-grasp"/>
</dbReference>
<evidence type="ECO:0000256" key="8">
    <source>
        <dbReference type="ARBA" id="ARBA00022840"/>
    </source>
</evidence>
<keyword evidence="10 13" id="KW-0092">Biotin</keyword>
<dbReference type="GO" id="GO:0004075">
    <property type="term" value="F:biotin carboxylase activity"/>
    <property type="evidence" value="ECO:0007669"/>
    <property type="project" value="UniProtKB-EC"/>
</dbReference>
<dbReference type="UniPathway" id="UPA00655">
    <property type="reaction ID" value="UER00711"/>
</dbReference>
<dbReference type="Pfam" id="PF00289">
    <property type="entry name" value="Biotin_carb_N"/>
    <property type="match status" value="1"/>
</dbReference>
<evidence type="ECO:0000256" key="7">
    <source>
        <dbReference type="ARBA" id="ARBA00022741"/>
    </source>
</evidence>
<evidence type="ECO:0000256" key="4">
    <source>
        <dbReference type="ARBA" id="ARBA00013263"/>
    </source>
</evidence>
<dbReference type="InterPro" id="IPR005482">
    <property type="entry name" value="Biotin_COase_C"/>
</dbReference>
<dbReference type="PROSITE" id="PS00867">
    <property type="entry name" value="CPSASE_2"/>
    <property type="match status" value="1"/>
</dbReference>
<evidence type="ECO:0000256" key="13">
    <source>
        <dbReference type="RuleBase" id="RU365063"/>
    </source>
</evidence>
<comment type="function">
    <text evidence="1 13">This protein is a component of the acetyl coenzyme A carboxylase complex; first, biotin carboxylase catalyzes the carboxylation of the carrier protein and then the transcarboxylase transfers the carboxyl group to form malonyl-CoA.</text>
</comment>
<dbReference type="SUPFAM" id="SSF56059">
    <property type="entry name" value="Glutathione synthetase ATP-binding domain-like"/>
    <property type="match status" value="1"/>
</dbReference>
<comment type="subunit">
    <text evidence="3 13">Acetyl-CoA carboxylase is a heterohexamer of biotin carboxyl carrier protein, biotin carboxylase and the two subunits of carboxyl transferase in a 2:2 complex.</text>
</comment>
<dbReference type="Pfam" id="PF02785">
    <property type="entry name" value="Biotin_carb_C"/>
    <property type="match status" value="1"/>
</dbReference>
<organism evidence="16 17">
    <name type="scientific">Tenacibaculum lutimaris</name>
    <dbReference type="NCBI Taxonomy" id="285258"/>
    <lineage>
        <taxon>Bacteria</taxon>
        <taxon>Pseudomonadati</taxon>
        <taxon>Bacteroidota</taxon>
        <taxon>Flavobacteriia</taxon>
        <taxon>Flavobacteriales</taxon>
        <taxon>Flavobacteriaceae</taxon>
        <taxon>Tenacibaculum</taxon>
    </lineage>
</organism>
<reference evidence="16 17" key="1">
    <citation type="submission" date="2018-09" db="EMBL/GenBank/DDBJ databases">
        <title>Genomic Encyclopedia of Archaeal and Bacterial Type Strains, Phase II (KMG-II): from individual species to whole genera.</title>
        <authorList>
            <person name="Goeker M."/>
        </authorList>
    </citation>
    <scope>NUCLEOTIDE SEQUENCE [LARGE SCALE GENOMIC DNA]</scope>
    <source>
        <strain evidence="16 17">DSM 16505</strain>
    </source>
</reference>
<comment type="pathway">
    <text evidence="2 13">Lipid metabolism; malonyl-CoA biosynthesis; malonyl-CoA from acetyl-CoA: step 1/1.</text>
</comment>
<keyword evidence="8 12" id="KW-0067">ATP-binding</keyword>
<dbReference type="PROSITE" id="PS50979">
    <property type="entry name" value="BC"/>
    <property type="match status" value="1"/>
</dbReference>
<keyword evidence="5 13" id="KW-0436">Ligase</keyword>
<evidence type="ECO:0000256" key="9">
    <source>
        <dbReference type="ARBA" id="ARBA00022842"/>
    </source>
</evidence>
<evidence type="ECO:0000256" key="11">
    <source>
        <dbReference type="ARBA" id="ARBA00048600"/>
    </source>
</evidence>
<dbReference type="NCBIfam" id="NF006367">
    <property type="entry name" value="PRK08591.1"/>
    <property type="match status" value="1"/>
</dbReference>
<feature type="domain" description="Biotin carboxylation" evidence="15">
    <location>
        <begin position="1"/>
        <end position="444"/>
    </location>
</feature>
<evidence type="ECO:0000256" key="2">
    <source>
        <dbReference type="ARBA" id="ARBA00004956"/>
    </source>
</evidence>
<dbReference type="EMBL" id="RAQM01000007">
    <property type="protein sequence ID" value="RKF04169.1"/>
    <property type="molecule type" value="Genomic_DNA"/>
</dbReference>
<dbReference type="SUPFAM" id="SSF52440">
    <property type="entry name" value="PreATP-grasp domain"/>
    <property type="match status" value="1"/>
</dbReference>
<dbReference type="PROSITE" id="PS00866">
    <property type="entry name" value="CPSASE_1"/>
    <property type="match status" value="1"/>
</dbReference>
<dbReference type="InterPro" id="IPR051602">
    <property type="entry name" value="ACC_Biotin_Carboxylase"/>
</dbReference>
<keyword evidence="9" id="KW-0460">Magnesium</keyword>
<evidence type="ECO:0000256" key="3">
    <source>
        <dbReference type="ARBA" id="ARBA00011750"/>
    </source>
</evidence>
<dbReference type="PROSITE" id="PS50975">
    <property type="entry name" value="ATP_GRASP"/>
    <property type="match status" value="1"/>
</dbReference>
<dbReference type="GO" id="GO:0046872">
    <property type="term" value="F:metal ion binding"/>
    <property type="evidence" value="ECO:0007669"/>
    <property type="project" value="UniProtKB-KW"/>
</dbReference>
<keyword evidence="7 12" id="KW-0547">Nucleotide-binding</keyword>
<dbReference type="Pfam" id="PF02786">
    <property type="entry name" value="CPSase_L_D2"/>
    <property type="match status" value="1"/>
</dbReference>
<evidence type="ECO:0000256" key="5">
    <source>
        <dbReference type="ARBA" id="ARBA00022598"/>
    </source>
</evidence>
<comment type="caution">
    <text evidence="16">The sequence shown here is derived from an EMBL/GenBank/DDBJ whole genome shotgun (WGS) entry which is preliminary data.</text>
</comment>
<dbReference type="RefSeq" id="WP_028892216.1">
    <property type="nucleotide sequence ID" value="NZ_RAQM01000007.1"/>
</dbReference>
<dbReference type="GO" id="GO:0006633">
    <property type="term" value="P:fatty acid biosynthetic process"/>
    <property type="evidence" value="ECO:0007669"/>
    <property type="project" value="UniProtKB-KW"/>
</dbReference>
<evidence type="ECO:0000313" key="16">
    <source>
        <dbReference type="EMBL" id="RKF04169.1"/>
    </source>
</evidence>
<dbReference type="Proteomes" id="UP000285780">
    <property type="component" value="Unassembled WGS sequence"/>
</dbReference>
<keyword evidence="17" id="KW-1185">Reference proteome</keyword>
<dbReference type="InterPro" id="IPR016185">
    <property type="entry name" value="PreATP-grasp_dom_sf"/>
</dbReference>
<keyword evidence="6" id="KW-0479">Metal-binding</keyword>
<dbReference type="SMART" id="SM00878">
    <property type="entry name" value="Biotin_carb_C"/>
    <property type="match status" value="1"/>
</dbReference>
<keyword evidence="13" id="KW-0276">Fatty acid metabolism</keyword>
<name>A0A420E280_9FLAO</name>
<evidence type="ECO:0000256" key="12">
    <source>
        <dbReference type="PROSITE-ProRule" id="PRU00409"/>
    </source>
</evidence>
<dbReference type="SUPFAM" id="SSF51246">
    <property type="entry name" value="Rudiment single hybrid motif"/>
    <property type="match status" value="1"/>
</dbReference>
<feature type="domain" description="ATP-grasp" evidence="14">
    <location>
        <begin position="120"/>
        <end position="317"/>
    </location>
</feature>
<evidence type="ECO:0000259" key="15">
    <source>
        <dbReference type="PROSITE" id="PS50979"/>
    </source>
</evidence>
<dbReference type="InterPro" id="IPR004549">
    <property type="entry name" value="Acetyl_CoA_COase_biotin_COase"/>
</dbReference>